<feature type="region of interest" description="Disordered" evidence="1">
    <location>
        <begin position="1"/>
        <end position="29"/>
    </location>
</feature>
<dbReference type="EMBL" id="KK107455">
    <property type="protein sequence ID" value="EZA50503.1"/>
    <property type="molecule type" value="Genomic_DNA"/>
</dbReference>
<proteinExistence type="predicted"/>
<feature type="region of interest" description="Disordered" evidence="1">
    <location>
        <begin position="52"/>
        <end position="73"/>
    </location>
</feature>
<keyword evidence="3" id="KW-1185">Reference proteome</keyword>
<feature type="compositionally biased region" description="Polar residues" evidence="1">
    <location>
        <begin position="57"/>
        <end position="67"/>
    </location>
</feature>
<evidence type="ECO:0000313" key="3">
    <source>
        <dbReference type="Proteomes" id="UP000053097"/>
    </source>
</evidence>
<reference evidence="2 3" key="1">
    <citation type="journal article" date="2014" name="Curr. Biol.">
        <title>The genome of the clonal raider ant Cerapachys biroi.</title>
        <authorList>
            <person name="Oxley P.R."/>
            <person name="Ji L."/>
            <person name="Fetter-Pruneda I."/>
            <person name="McKenzie S.K."/>
            <person name="Li C."/>
            <person name="Hu H."/>
            <person name="Zhang G."/>
            <person name="Kronauer D.J."/>
        </authorList>
    </citation>
    <scope>NUCLEOTIDE SEQUENCE [LARGE SCALE GENOMIC DNA]</scope>
</reference>
<dbReference type="AlphaFoldDB" id="A0A026W3A3"/>
<dbReference type="Proteomes" id="UP000053097">
    <property type="component" value="Unassembled WGS sequence"/>
</dbReference>
<organism evidence="2 3">
    <name type="scientific">Ooceraea biroi</name>
    <name type="common">Clonal raider ant</name>
    <name type="synonym">Cerapachys biroi</name>
    <dbReference type="NCBI Taxonomy" id="2015173"/>
    <lineage>
        <taxon>Eukaryota</taxon>
        <taxon>Metazoa</taxon>
        <taxon>Ecdysozoa</taxon>
        <taxon>Arthropoda</taxon>
        <taxon>Hexapoda</taxon>
        <taxon>Insecta</taxon>
        <taxon>Pterygota</taxon>
        <taxon>Neoptera</taxon>
        <taxon>Endopterygota</taxon>
        <taxon>Hymenoptera</taxon>
        <taxon>Apocrita</taxon>
        <taxon>Aculeata</taxon>
        <taxon>Formicoidea</taxon>
        <taxon>Formicidae</taxon>
        <taxon>Dorylinae</taxon>
        <taxon>Ooceraea</taxon>
    </lineage>
</organism>
<protein>
    <submittedName>
        <fullName evidence="2">Uncharacterized protein</fullName>
    </submittedName>
</protein>
<evidence type="ECO:0000313" key="2">
    <source>
        <dbReference type="EMBL" id="EZA50503.1"/>
    </source>
</evidence>
<sequence>MVSQASAMYKAMSNGVPKSPQSRSSAQSAIHSSVSVIFRRLSEDADVQKRPMFSRNAARSSSCNPATCNVRDR</sequence>
<accession>A0A026W3A3</accession>
<gene>
    <name evidence="2" type="ORF">X777_10696</name>
</gene>
<name>A0A026W3A3_OOCBI</name>
<evidence type="ECO:0000256" key="1">
    <source>
        <dbReference type="SAM" id="MobiDB-lite"/>
    </source>
</evidence>